<dbReference type="EMBL" id="AVOT02068188">
    <property type="protein sequence ID" value="MBW0559482.1"/>
    <property type="molecule type" value="Genomic_DNA"/>
</dbReference>
<dbReference type="AlphaFoldDB" id="A0A9Q3JBV2"/>
<keyword evidence="2" id="KW-1185">Reference proteome</keyword>
<reference evidence="1" key="1">
    <citation type="submission" date="2021-03" db="EMBL/GenBank/DDBJ databases">
        <title>Draft genome sequence of rust myrtle Austropuccinia psidii MF-1, a brazilian biotype.</title>
        <authorList>
            <person name="Quecine M.C."/>
            <person name="Pachon D.M.R."/>
            <person name="Bonatelli M.L."/>
            <person name="Correr F.H."/>
            <person name="Franceschini L.M."/>
            <person name="Leite T.F."/>
            <person name="Margarido G.R.A."/>
            <person name="Almeida C.A."/>
            <person name="Ferrarezi J.A."/>
            <person name="Labate C.A."/>
        </authorList>
    </citation>
    <scope>NUCLEOTIDE SEQUENCE</scope>
    <source>
        <strain evidence="1">MF-1</strain>
    </source>
</reference>
<comment type="caution">
    <text evidence="1">The sequence shown here is derived from an EMBL/GenBank/DDBJ whole genome shotgun (WGS) entry which is preliminary data.</text>
</comment>
<name>A0A9Q3JBV2_9BASI</name>
<protein>
    <submittedName>
        <fullName evidence="1">Uncharacterized protein</fullName>
    </submittedName>
</protein>
<accession>A0A9Q3JBV2</accession>
<dbReference type="Proteomes" id="UP000765509">
    <property type="component" value="Unassembled WGS sequence"/>
</dbReference>
<gene>
    <name evidence="1" type="ORF">O181_099197</name>
</gene>
<evidence type="ECO:0000313" key="1">
    <source>
        <dbReference type="EMBL" id="MBW0559482.1"/>
    </source>
</evidence>
<evidence type="ECO:0000313" key="2">
    <source>
        <dbReference type="Proteomes" id="UP000765509"/>
    </source>
</evidence>
<sequence length="126" mass="15331">MVDLRKFRKIIPMLPLTFQFNRNIKLEDWKDMDKDLQPDQLLKDLLQWSMDNLRFNLALHWTELGESFQRICLKDITFRDLMEITKGWNTNRKLSLLEKRAARIRENQATIQTIEEHLNQKEIYEP</sequence>
<organism evidence="1 2">
    <name type="scientific">Austropuccinia psidii MF-1</name>
    <dbReference type="NCBI Taxonomy" id="1389203"/>
    <lineage>
        <taxon>Eukaryota</taxon>
        <taxon>Fungi</taxon>
        <taxon>Dikarya</taxon>
        <taxon>Basidiomycota</taxon>
        <taxon>Pucciniomycotina</taxon>
        <taxon>Pucciniomycetes</taxon>
        <taxon>Pucciniales</taxon>
        <taxon>Sphaerophragmiaceae</taxon>
        <taxon>Austropuccinia</taxon>
    </lineage>
</organism>
<proteinExistence type="predicted"/>